<proteinExistence type="predicted"/>
<dbReference type="Gene3D" id="3.90.550.10">
    <property type="entry name" value="Spore Coat Polysaccharide Biosynthesis Protein SpsA, Chain A"/>
    <property type="match status" value="1"/>
</dbReference>
<dbReference type="EMBL" id="WUUT01000005">
    <property type="protein sequence ID" value="MXR52412.1"/>
    <property type="molecule type" value="Genomic_DNA"/>
</dbReference>
<keyword evidence="1" id="KW-0808">Transferase</keyword>
<dbReference type="AlphaFoldDB" id="A0A6B0TAK1"/>
<organism evidence="1 2">
    <name type="scientific">Halovenus carboxidivorans</name>
    <dbReference type="NCBI Taxonomy" id="2692199"/>
    <lineage>
        <taxon>Archaea</taxon>
        <taxon>Methanobacteriati</taxon>
        <taxon>Methanobacteriota</taxon>
        <taxon>Stenosarchaea group</taxon>
        <taxon>Halobacteria</taxon>
        <taxon>Halobacteriales</taxon>
        <taxon>Haloarculaceae</taxon>
        <taxon>Halovenus</taxon>
    </lineage>
</organism>
<keyword evidence="2" id="KW-1185">Reference proteome</keyword>
<gene>
    <name evidence="1" type="ORF">GRX03_12455</name>
</gene>
<protein>
    <submittedName>
        <fullName evidence="1">Glycosyl transferase family 2</fullName>
    </submittedName>
</protein>
<name>A0A6B0TAK1_9EURY</name>
<dbReference type="InterPro" id="IPR029044">
    <property type="entry name" value="Nucleotide-diphossugar_trans"/>
</dbReference>
<dbReference type="GO" id="GO:0016740">
    <property type="term" value="F:transferase activity"/>
    <property type="evidence" value="ECO:0007669"/>
    <property type="project" value="UniProtKB-KW"/>
</dbReference>
<dbReference type="SUPFAM" id="SSF53448">
    <property type="entry name" value="Nucleotide-diphospho-sugar transferases"/>
    <property type="match status" value="1"/>
</dbReference>
<sequence length="363" mass="39507">MEYVQERISTFHDYGGADPSAPVDQATVVVPLAERDQGSPATEGVLRTLESVDPGRVLVPLRAAESAVGEVAAWLESFDLDLTVLWCTAPAVESLLADHGLDGAAGKGRDVWLGLGVAGESPYVAVHDADALTYDRRHVPKLLAPLAEGYDFTKGYYARVEDQQLYGRLFRLFYRPLISALSEASTAEFVTYLGSFRYALAGEFATTGDLAHGIRAPRGWGLELGTLGDAFDHAGFSGSAQVDLGIHEHEHRSVEGSGGLGEMCDEVAATLFTVIEERGLDPDYDRLRAAYRDHATRLVRQYAGDASFNGFEYDPQREREQIDTYAPSVSPPGEDTRLPAWEETALAPNDVLARSETALAQRR</sequence>
<dbReference type="OrthoDB" id="123709at2157"/>
<comment type="caution">
    <text evidence="1">The sequence shown here is derived from an EMBL/GenBank/DDBJ whole genome shotgun (WGS) entry which is preliminary data.</text>
</comment>
<dbReference type="RefSeq" id="WP_159764554.1">
    <property type="nucleotide sequence ID" value="NZ_WUUT01000005.1"/>
</dbReference>
<accession>A0A6B0TAK1</accession>
<dbReference type="Proteomes" id="UP000466535">
    <property type="component" value="Unassembled WGS sequence"/>
</dbReference>
<evidence type="ECO:0000313" key="1">
    <source>
        <dbReference type="EMBL" id="MXR52412.1"/>
    </source>
</evidence>
<reference evidence="1 2" key="1">
    <citation type="submission" date="2019-12" db="EMBL/GenBank/DDBJ databases">
        <title>Isolation and characterization of three novel carbon monoxide-oxidizing members of Halobacteria from salione crusts and soils.</title>
        <authorList>
            <person name="Myers M.R."/>
            <person name="King G.M."/>
        </authorList>
    </citation>
    <scope>NUCLEOTIDE SEQUENCE [LARGE SCALE GENOMIC DNA]</scope>
    <source>
        <strain evidence="1 2">WSH3</strain>
    </source>
</reference>
<evidence type="ECO:0000313" key="2">
    <source>
        <dbReference type="Proteomes" id="UP000466535"/>
    </source>
</evidence>